<reference evidence="1 2" key="1">
    <citation type="submission" date="2018-08" db="EMBL/GenBank/DDBJ databases">
        <title>Genome and evolution of the arbuscular mycorrhizal fungus Diversispora epigaea (formerly Glomus versiforme) and its bacterial endosymbionts.</title>
        <authorList>
            <person name="Sun X."/>
            <person name="Fei Z."/>
            <person name="Harrison M."/>
        </authorList>
    </citation>
    <scope>NUCLEOTIDE SEQUENCE [LARGE SCALE GENOMIC DNA]</scope>
    <source>
        <strain evidence="1 2">IT104</strain>
    </source>
</reference>
<dbReference type="AlphaFoldDB" id="A0A397JEB2"/>
<organism evidence="1 2">
    <name type="scientific">Diversispora epigaea</name>
    <dbReference type="NCBI Taxonomy" id="1348612"/>
    <lineage>
        <taxon>Eukaryota</taxon>
        <taxon>Fungi</taxon>
        <taxon>Fungi incertae sedis</taxon>
        <taxon>Mucoromycota</taxon>
        <taxon>Glomeromycotina</taxon>
        <taxon>Glomeromycetes</taxon>
        <taxon>Diversisporales</taxon>
        <taxon>Diversisporaceae</taxon>
        <taxon>Diversispora</taxon>
    </lineage>
</organism>
<dbReference type="Proteomes" id="UP000266861">
    <property type="component" value="Unassembled WGS sequence"/>
</dbReference>
<gene>
    <name evidence="1" type="ORF">Glove_58g100</name>
</gene>
<name>A0A397JEB2_9GLOM</name>
<evidence type="ECO:0000313" key="2">
    <source>
        <dbReference type="Proteomes" id="UP000266861"/>
    </source>
</evidence>
<protein>
    <submittedName>
        <fullName evidence="1">Uncharacterized protein</fullName>
    </submittedName>
</protein>
<dbReference type="OrthoDB" id="2472163at2759"/>
<evidence type="ECO:0000313" key="1">
    <source>
        <dbReference type="EMBL" id="RHZ85907.1"/>
    </source>
</evidence>
<accession>A0A397JEB2</accession>
<proteinExistence type="predicted"/>
<comment type="caution">
    <text evidence="1">The sequence shown here is derived from an EMBL/GenBank/DDBJ whole genome shotgun (WGS) entry which is preliminary data.</text>
</comment>
<sequence length="102" mass="11790">MSSQDDINQNWQKIENDVKAKLIKFLQSDEETISLDINNTIEPHIESTNDDTRLNASSDIFFYPCGQLLLTDHMLSSRCGLKSKMHVTRVWPKKQNARHSND</sequence>
<keyword evidence="2" id="KW-1185">Reference proteome</keyword>
<dbReference type="EMBL" id="PQFF01000055">
    <property type="protein sequence ID" value="RHZ85907.1"/>
    <property type="molecule type" value="Genomic_DNA"/>
</dbReference>